<evidence type="ECO:0000256" key="5">
    <source>
        <dbReference type="SAM" id="Coils"/>
    </source>
</evidence>
<keyword evidence="10" id="KW-1185">Reference proteome</keyword>
<keyword evidence="2" id="KW-0645">Protease</keyword>
<dbReference type="Pfam" id="PF14214">
    <property type="entry name" value="Helitron_like_N"/>
    <property type="match status" value="1"/>
</dbReference>
<dbReference type="Gene3D" id="3.40.395.10">
    <property type="entry name" value="Adenoviral Proteinase, Chain A"/>
    <property type="match status" value="2"/>
</dbReference>
<dbReference type="Gene3D" id="3.40.50.300">
    <property type="entry name" value="P-loop containing nucleotide triphosphate hydrolases"/>
    <property type="match status" value="1"/>
</dbReference>
<dbReference type="InterPro" id="IPR003653">
    <property type="entry name" value="Peptidase_C48_C"/>
</dbReference>
<feature type="region of interest" description="Disordered" evidence="6">
    <location>
        <begin position="302"/>
        <end position="333"/>
    </location>
</feature>
<keyword evidence="7" id="KW-0812">Transmembrane</keyword>
<keyword evidence="4" id="KW-0067">ATP-binding</keyword>
<evidence type="ECO:0000256" key="6">
    <source>
        <dbReference type="SAM" id="MobiDB-lite"/>
    </source>
</evidence>
<dbReference type="GO" id="GO:0043139">
    <property type="term" value="F:5'-3' DNA helicase activity"/>
    <property type="evidence" value="ECO:0007669"/>
    <property type="project" value="UniProtKB-EC"/>
</dbReference>
<dbReference type="EC" id="5.6.2.3" evidence="4"/>
<keyword evidence="3 4" id="KW-0378">Hydrolase</keyword>
<dbReference type="SUPFAM" id="SSF54001">
    <property type="entry name" value="Cysteine proteinases"/>
    <property type="match status" value="2"/>
</dbReference>
<keyword evidence="7" id="KW-0472">Membrane</keyword>
<dbReference type="Pfam" id="PF05970">
    <property type="entry name" value="PIF1"/>
    <property type="match status" value="1"/>
</dbReference>
<evidence type="ECO:0000256" key="3">
    <source>
        <dbReference type="ARBA" id="ARBA00022801"/>
    </source>
</evidence>
<comment type="similarity">
    <text evidence="1">Belongs to the peptidase C48 family.</text>
</comment>
<dbReference type="GO" id="GO:0006310">
    <property type="term" value="P:DNA recombination"/>
    <property type="evidence" value="ECO:0007669"/>
    <property type="project" value="UniProtKB-KW"/>
</dbReference>
<dbReference type="InterPro" id="IPR049163">
    <property type="entry name" value="Pif1-like_2B_dom"/>
</dbReference>
<feature type="transmembrane region" description="Helical" evidence="7">
    <location>
        <begin position="12"/>
        <end position="35"/>
    </location>
</feature>
<dbReference type="GO" id="GO:0008234">
    <property type="term" value="F:cysteine-type peptidase activity"/>
    <property type="evidence" value="ECO:0007669"/>
    <property type="project" value="InterPro"/>
</dbReference>
<dbReference type="GO" id="GO:0006508">
    <property type="term" value="P:proteolysis"/>
    <property type="evidence" value="ECO:0007669"/>
    <property type="project" value="UniProtKB-KW"/>
</dbReference>
<evidence type="ECO:0000259" key="8">
    <source>
        <dbReference type="PROSITE" id="PS50600"/>
    </source>
</evidence>
<dbReference type="InterPro" id="IPR038765">
    <property type="entry name" value="Papain-like_cys_pep_sf"/>
</dbReference>
<feature type="transmembrane region" description="Helical" evidence="7">
    <location>
        <begin position="79"/>
        <end position="101"/>
    </location>
</feature>
<comment type="caution">
    <text evidence="9">The sequence shown here is derived from an EMBL/GenBank/DDBJ whole genome shotgun (WGS) entry which is preliminary data.</text>
</comment>
<keyword evidence="4" id="KW-0234">DNA repair</keyword>
<feature type="compositionally biased region" description="Basic and acidic residues" evidence="6">
    <location>
        <begin position="839"/>
        <end position="862"/>
    </location>
</feature>
<dbReference type="InterPro" id="IPR027417">
    <property type="entry name" value="P-loop_NTPase"/>
</dbReference>
<name>A0AA39IP68_9BILA</name>
<feature type="domain" description="Ubiquitin-like protease family profile" evidence="8">
    <location>
        <begin position="412"/>
        <end position="2899"/>
    </location>
</feature>
<evidence type="ECO:0000256" key="4">
    <source>
        <dbReference type="RuleBase" id="RU363044"/>
    </source>
</evidence>
<evidence type="ECO:0000313" key="10">
    <source>
        <dbReference type="Proteomes" id="UP001175271"/>
    </source>
</evidence>
<gene>
    <name evidence="9" type="ORF">QR680_010046</name>
</gene>
<dbReference type="InterPro" id="IPR025476">
    <property type="entry name" value="Helitron_helicase-like"/>
</dbReference>
<dbReference type="PANTHER" id="PTHR10492">
    <property type="match status" value="1"/>
</dbReference>
<dbReference type="InterPro" id="IPR010285">
    <property type="entry name" value="DNA_helicase_pif1-like_DEAD"/>
</dbReference>
<reference evidence="9" key="1">
    <citation type="submission" date="2023-06" db="EMBL/GenBank/DDBJ databases">
        <title>Genomic analysis of the entomopathogenic nematode Steinernema hermaphroditum.</title>
        <authorList>
            <person name="Schwarz E.M."/>
            <person name="Heppert J.K."/>
            <person name="Baniya A."/>
            <person name="Schwartz H.T."/>
            <person name="Tan C.-H."/>
            <person name="Antoshechkin I."/>
            <person name="Sternberg P.W."/>
            <person name="Goodrich-Blair H."/>
            <person name="Dillman A.R."/>
        </authorList>
    </citation>
    <scope>NUCLEOTIDE SEQUENCE</scope>
    <source>
        <strain evidence="9">PS9179</strain>
        <tissue evidence="9">Whole animal</tissue>
    </source>
</reference>
<feature type="compositionally biased region" description="Basic and acidic residues" evidence="6">
    <location>
        <begin position="917"/>
        <end position="943"/>
    </location>
</feature>
<keyword evidence="4" id="KW-0347">Helicase</keyword>
<feature type="compositionally biased region" description="Basic and acidic residues" evidence="6">
    <location>
        <begin position="1375"/>
        <end position="1384"/>
    </location>
</feature>
<dbReference type="CDD" id="cd18809">
    <property type="entry name" value="SF1_C_RecD"/>
    <property type="match status" value="1"/>
</dbReference>
<dbReference type="GO" id="GO:0006281">
    <property type="term" value="P:DNA repair"/>
    <property type="evidence" value="ECO:0007669"/>
    <property type="project" value="UniProtKB-KW"/>
</dbReference>
<feature type="region of interest" description="Disordered" evidence="6">
    <location>
        <begin position="813"/>
        <end position="946"/>
    </location>
</feature>
<dbReference type="Proteomes" id="UP001175271">
    <property type="component" value="Unassembled WGS sequence"/>
</dbReference>
<feature type="compositionally biased region" description="Basic and acidic residues" evidence="6">
    <location>
        <begin position="302"/>
        <end position="316"/>
    </location>
</feature>
<comment type="similarity">
    <text evidence="4">Belongs to the helicase family.</text>
</comment>
<sequence length="2965" mass="337027">MEVEGDSFRFVVGPLYLCIGFVLPPFYARLIYIFITRKKYRSLECYHIMALSGILQLFAGPGAICSGLLHLVGYDPFNIFRFFIILFSASIAAELCLNFVLVLNRLKVMFDIRTPPFVNKLLMTVDCLYGILYVACLLSPYCGYINNFRLNQQLTTKMDQFFKPTNNSQQQSNKSNWQFKSSDFRNVQGQFGLSTSGMQMQQMQQQFNMQQQNAQRMTQSIMPTFSQAGTSSFWLSGRERSWLQTGGMFGAKKPTQLDTYTGTIKYYYVNGIRMDDLDLMQYKTRCEVAALRRLDDALEEQRRQREEAQKAKREAEQLQQQPQQKDSTPEEAAKRGWSLLNAFKISLQTIVGGGRASATRTAKKRAAGVGATATRVAAAAEVSAQSATAQVTRTLTPCTQDELGTAGDAYGFVQNGRGLISMAPQTWLNGEALCRILCDEIRQLNTALQPEERTAVADPQFWEYRFTEHYRNYEEYEAALRQNVTYGISLHMHGDTVAFGRVILPIHLTDHWALGILNVSTNQVIVYNSLEARDTITHPNDSQFEQITKLQQWAAHIVQDVLHRAAPQEPCSVQFAPRTLQLYQKDGYNCGIHVIDNALHYLRAVPRPEQGVGQMRVVDIREPGVIDIKTYANRLRNEYRARLMRMYPHVVTSALRNFADDIAQARRDMQKALDHRKAVADRSVIPVDAQGKRVQPKAPQVSYEQAKANEKRLQEALAEFNAFHATIHAQQQDTAPQQSTSVLGKVIKVEPASQKKAAHENPEIADLLAQMRQMESEENSEDDEEADTASMDAVQQGMDFLRSQMKGYTQQFDGTAEYSSEKARQDRHRAKNRETLNANKRELMSLKRLSQTEEERAADNAKRRSTKKALTDEQRAKRTEQQHLRRTIKKEEEEEQKKKEKMTVLSPVPPQPSKRVLKMDPKNVKRRQKNAEKRQAAKRKPEDTATDDAQNLVAFTAAVTKDPVDFVVALEQIQTTQDLTKHAASLATSIRSLALNSPASTSGPRRKRRKTIGLTKIHYKTCQLDHPGRGCAAQSATHRVPPWSPGTFNIPCQHCGARMNPPEKRRGWTGCCHGGKVDAEHMKRMFYLLQNPPQLMKELTDPDHVNARDYLANDRKINAHFAMGSITTNRDTTLPRGPNVVKLNNEMQPRLSDLCRSSKHEQPTFGQYYALKAEEAINYRLKTDLGKGPLGAGGARSSVIAAIDLIIRRKHALASSYSFAAEKFEEACRQAELNNEPVRMSAATVTTQEAKLAGVQDPNIHTHRTEIPATEQVAVIWISNDDNARPPDFQGIDLHNTPDGTVNMGTRGSVPLVLPTCFPILDPFGLQGYRFGLPNKIKEDADRAAAEAASAMEVDGEIFYDARDVGTQKSQSSQKKADAKHPDGEADDDEQPFEEANKKDADAHGVITYDGVNHDMQFNLVDDPEDQQKKKGDLYADPILFSHGQVADADEKEDEFLLLDEEMIDELAKDGPRESRKFLSFRQWIRYLMMMRDHPTSFHWLWSHHELAEYFTIVTNNLIEKHEMHYYETNAAMDLRESLPDEVISALKKGLKPGETLGRVSFASKTYKGGRKDMQNGYANAKAITRHFGQGVFFLTFTGNAQWECVDSCLRKYGADKRGFCQKPQHRPDVVCRQFYSFVEELLKDISQRHVLGKTKAYFFSVEHQKRGMPHIHMVIIPHEDEDVHNADFVDAYVSAEIPPKPADDDFSETAEKERRLRAWVEKVQLHDCNPTCKGSSGKCNKGFPKQFSRSTMINQGRRPEYRRRAPRREGDNADMICGEKCLKPLKRNKKVMVEMDNRHVVPYNPMFLLKYGCHHNIEYIGEERCADYVMKYICKGTDMAYIRVSEDPLRKDPKSNVVDYDENAYYRKVRYMTSMEAMWRLLSYPIYRMSHVVQPLYVHDPRGPVMKFKEGEEEKAGKKAAKGPKKTKLTAYFDLCAVDPAAKELRFDEVPKHYVFKERQKKWVKRKNDLGEIVTRVGTISPANKELFAIRLLLLHRKGVTSWEDLRTVTDNDGNKVVCETYARAAELLGLTESDAMWMKVMDAAMNEIPSTNRRRKFLAMLIVHNQPSNPMALIKEHLDALCPVSSRRKDWTDQQRINYVLNHIQYHILEHGLLLADVGLEDTKDFNDARVRAEIEGDDEQITDTTDGAPARADAVTYADQVQKQLNANQADVYKEILDAVDGRVDETVTNPNHLFFVTGEGGTGKTFLFNALIARVNARKSQYVACASTGIAALLLQGGSTAHKAFCINNDVRAEDQSRIKFETYYAQRIRDADLIIIDEVSMMHRVVLEYIEKVLKSCYTDEEIKKKPFCGKVVVLSGDFKQLGPVPFPEDQHGAGDEQRKAAVLTSSLKCSKIFEQFKELKLTENMRMDPAEVEFRELVRNIGLGRNFIPGTEFVQLPADRAAANAEEVISFCYPDEFLKDPLNNVELAKGSNVLMPRNNAVFKWNDVILNRMRGRAKMFLGIDRNMERREDQGAAMFKTHQADHDLENIHMECPTGVPPYKLKLKIGAIIMLIRNLSLTDRLCNGTMLQVMKMTDELMVCRRLDTSGQYDELVYLPKIRFIHGDGRHDRGVKFSRIQYPTRLAFVNTINKAQGQTLKKLGLILDCGEECFAHGQLYVALSRVRNQASVLYYSNGHQEERKGRNDVARNIIYHELVQEELTDEEKKALEERRRAAEHELEILATQAATPAEPPPVLTIYDLFQPTDLPTVDVGLASFTVFNRADALDCFNGKEHISELAILRYLAYRVQLINLRDGARPVTVVHPSMYYPDYEVPESNVHEFTYLQRDRYTMAVIPIHISRRRDNISTDHWAVAIADLDWGQAVIYDSSPETTGPYMDYVSNRTRSIVGALRRHRSGQPYDNAEVQIIDGSTLSTHQDDGHNCGIFVIHNVLSYLEQMHETPSSPTPGVLDVRLYSDQRLDTMRMQWRAELEAHLEPELDEFADVGSDAALTDHEQDMDA</sequence>
<evidence type="ECO:0000256" key="1">
    <source>
        <dbReference type="ARBA" id="ARBA00005234"/>
    </source>
</evidence>
<evidence type="ECO:0000313" key="9">
    <source>
        <dbReference type="EMBL" id="KAK0427064.1"/>
    </source>
</evidence>
<dbReference type="PROSITE" id="PS50600">
    <property type="entry name" value="ULP_PROTEASE"/>
    <property type="match status" value="1"/>
</dbReference>
<keyword evidence="4" id="KW-0227">DNA damage</keyword>
<keyword evidence="4" id="KW-0547">Nucleotide-binding</keyword>
<organism evidence="9 10">
    <name type="scientific">Steinernema hermaphroditum</name>
    <dbReference type="NCBI Taxonomy" id="289476"/>
    <lineage>
        <taxon>Eukaryota</taxon>
        <taxon>Metazoa</taxon>
        <taxon>Ecdysozoa</taxon>
        <taxon>Nematoda</taxon>
        <taxon>Chromadorea</taxon>
        <taxon>Rhabditida</taxon>
        <taxon>Tylenchina</taxon>
        <taxon>Panagrolaimomorpha</taxon>
        <taxon>Strongyloidoidea</taxon>
        <taxon>Steinernematidae</taxon>
        <taxon>Steinernema</taxon>
    </lineage>
</organism>
<feature type="compositionally biased region" description="Basic and acidic residues" evidence="6">
    <location>
        <begin position="869"/>
        <end position="902"/>
    </location>
</feature>
<comment type="catalytic activity">
    <reaction evidence="4">
        <text>ATP + H2O = ADP + phosphate + H(+)</text>
        <dbReference type="Rhea" id="RHEA:13065"/>
        <dbReference type="ChEBI" id="CHEBI:15377"/>
        <dbReference type="ChEBI" id="CHEBI:15378"/>
        <dbReference type="ChEBI" id="CHEBI:30616"/>
        <dbReference type="ChEBI" id="CHEBI:43474"/>
        <dbReference type="ChEBI" id="CHEBI:456216"/>
        <dbReference type="EC" id="5.6.2.3"/>
    </reaction>
</comment>
<keyword evidence="4" id="KW-0233">DNA recombination</keyword>
<feature type="transmembrane region" description="Helical" evidence="7">
    <location>
        <begin position="47"/>
        <end position="73"/>
    </location>
</feature>
<comment type="cofactor">
    <cofactor evidence="4">
        <name>Mg(2+)</name>
        <dbReference type="ChEBI" id="CHEBI:18420"/>
    </cofactor>
</comment>
<keyword evidence="5" id="KW-0175">Coiled coil</keyword>
<evidence type="ECO:0000256" key="7">
    <source>
        <dbReference type="SAM" id="Phobius"/>
    </source>
</evidence>
<dbReference type="GO" id="GO:0000723">
    <property type="term" value="P:telomere maintenance"/>
    <property type="evidence" value="ECO:0007669"/>
    <property type="project" value="InterPro"/>
</dbReference>
<feature type="region of interest" description="Disordered" evidence="6">
    <location>
        <begin position="1365"/>
        <end position="1401"/>
    </location>
</feature>
<feature type="transmembrane region" description="Helical" evidence="7">
    <location>
        <begin position="121"/>
        <end position="141"/>
    </location>
</feature>
<keyword evidence="7" id="KW-1133">Transmembrane helix</keyword>
<protein>
    <recommendedName>
        <fullName evidence="4">ATP-dependent DNA helicase</fullName>
        <ecNumber evidence="4">5.6.2.3</ecNumber>
    </recommendedName>
</protein>
<dbReference type="GO" id="GO:0005524">
    <property type="term" value="F:ATP binding"/>
    <property type="evidence" value="ECO:0007669"/>
    <property type="project" value="UniProtKB-KW"/>
</dbReference>
<feature type="coiled-coil region" evidence="5">
    <location>
        <begin position="2658"/>
        <end position="2690"/>
    </location>
</feature>
<accession>A0AA39IP68</accession>
<proteinExistence type="inferred from homology"/>
<dbReference type="EMBL" id="JAUCMV010000001">
    <property type="protein sequence ID" value="KAK0427064.1"/>
    <property type="molecule type" value="Genomic_DNA"/>
</dbReference>
<dbReference type="Pfam" id="PF21530">
    <property type="entry name" value="Pif1_2B_dom"/>
    <property type="match status" value="1"/>
</dbReference>
<dbReference type="SUPFAM" id="SSF52540">
    <property type="entry name" value="P-loop containing nucleoside triphosphate hydrolases"/>
    <property type="match status" value="2"/>
</dbReference>
<evidence type="ECO:0000256" key="2">
    <source>
        <dbReference type="ARBA" id="ARBA00022670"/>
    </source>
</evidence>
<dbReference type="Pfam" id="PF02902">
    <property type="entry name" value="Peptidase_C48"/>
    <property type="match status" value="1"/>
</dbReference>
<dbReference type="PANTHER" id="PTHR10492:SF57">
    <property type="entry name" value="ATP-DEPENDENT DNA HELICASE"/>
    <property type="match status" value="1"/>
</dbReference>